<dbReference type="AlphaFoldDB" id="A0A2S9Q1G6"/>
<dbReference type="PANTHER" id="PTHR42964:SF1">
    <property type="entry name" value="POLYKETIDE BIOSYNTHESIS ENOYL-COA HYDRATASE PKSH-RELATED"/>
    <property type="match status" value="1"/>
</dbReference>
<dbReference type="Pfam" id="PF00378">
    <property type="entry name" value="ECH_1"/>
    <property type="match status" value="1"/>
</dbReference>
<dbReference type="InterPro" id="IPR001753">
    <property type="entry name" value="Enoyl-CoA_hydra/iso"/>
</dbReference>
<reference evidence="2 3" key="1">
    <citation type="submission" date="2018-03" db="EMBL/GenBank/DDBJ databases">
        <title>Novel Streptomyces sp. from soil.</title>
        <authorList>
            <person name="Tan G.Y.A."/>
            <person name="Lee Z.Y."/>
        </authorList>
    </citation>
    <scope>NUCLEOTIDE SEQUENCE [LARGE SCALE GENOMIC DNA]</scope>
    <source>
        <strain evidence="2 3">ST5x</strain>
    </source>
</reference>
<dbReference type="PANTHER" id="PTHR42964">
    <property type="entry name" value="ENOYL-COA HYDRATASE"/>
    <property type="match status" value="1"/>
</dbReference>
<dbReference type="InterPro" id="IPR029045">
    <property type="entry name" value="ClpP/crotonase-like_dom_sf"/>
</dbReference>
<dbReference type="CDD" id="cd06558">
    <property type="entry name" value="crotonase-like"/>
    <property type="match status" value="1"/>
</dbReference>
<comment type="similarity">
    <text evidence="1">Belongs to the enoyl-CoA hydratase/isomerase family.</text>
</comment>
<dbReference type="Gene3D" id="3.90.226.10">
    <property type="entry name" value="2-enoyl-CoA Hydratase, Chain A, domain 1"/>
    <property type="match status" value="1"/>
</dbReference>
<dbReference type="SUPFAM" id="SSF52096">
    <property type="entry name" value="ClpP/crotonase"/>
    <property type="match status" value="1"/>
</dbReference>
<sequence length="246" mass="26065">MALSRTAADWSRPPVVRVTLTGEATRNRLDEETLAELTAVLDEAEAAPGVQVLVLGAVGDAFCAGWALDSLESAWRERIAAVGELLTRLRTSPLITIAYVDGAALGGGVGLAAACDQVVVSERASFRMTEVLLGLVPAAILPVVARRVGGHRAYGWALTARELSGAQAVEAGLADRQGGRDGLRRVLIALRAADPAALVALKRYHAELAPAPARYEERVAEVLGPRLADPRTHRRLADFREQGLIA</sequence>
<proteinExistence type="inferred from homology"/>
<dbReference type="GO" id="GO:0016853">
    <property type="term" value="F:isomerase activity"/>
    <property type="evidence" value="ECO:0007669"/>
    <property type="project" value="UniProtKB-KW"/>
</dbReference>
<keyword evidence="3" id="KW-1185">Reference proteome</keyword>
<accession>A0A2S9Q1G6</accession>
<keyword evidence="2" id="KW-0413">Isomerase</keyword>
<dbReference type="OrthoDB" id="153350at2"/>
<organism evidence="2 3">
    <name type="scientific">Streptomyces solincola</name>
    <dbReference type="NCBI Taxonomy" id="2100817"/>
    <lineage>
        <taxon>Bacteria</taxon>
        <taxon>Bacillati</taxon>
        <taxon>Actinomycetota</taxon>
        <taxon>Actinomycetes</taxon>
        <taxon>Kitasatosporales</taxon>
        <taxon>Streptomycetaceae</taxon>
        <taxon>Streptomyces</taxon>
    </lineage>
</organism>
<dbReference type="RefSeq" id="WP_105867429.1">
    <property type="nucleotide sequence ID" value="NZ_PVLV01000053.1"/>
</dbReference>
<gene>
    <name evidence="2" type="ORF">C6N75_03960</name>
</gene>
<evidence type="ECO:0000256" key="1">
    <source>
        <dbReference type="ARBA" id="ARBA00005254"/>
    </source>
</evidence>
<comment type="caution">
    <text evidence="2">The sequence shown here is derived from an EMBL/GenBank/DDBJ whole genome shotgun (WGS) entry which is preliminary data.</text>
</comment>
<dbReference type="Proteomes" id="UP000239322">
    <property type="component" value="Unassembled WGS sequence"/>
</dbReference>
<name>A0A2S9Q1G6_9ACTN</name>
<dbReference type="InterPro" id="IPR051683">
    <property type="entry name" value="Enoyl-CoA_Hydratase/Isomerase"/>
</dbReference>
<protein>
    <submittedName>
        <fullName evidence="2">Enoyl-CoA hydratase/isomerase family protein</fullName>
    </submittedName>
</protein>
<dbReference type="EMBL" id="PVLV01000053">
    <property type="protein sequence ID" value="PRH80482.1"/>
    <property type="molecule type" value="Genomic_DNA"/>
</dbReference>
<evidence type="ECO:0000313" key="3">
    <source>
        <dbReference type="Proteomes" id="UP000239322"/>
    </source>
</evidence>
<evidence type="ECO:0000313" key="2">
    <source>
        <dbReference type="EMBL" id="PRH80482.1"/>
    </source>
</evidence>